<dbReference type="EMBL" id="CP040442">
    <property type="protein sequence ID" value="QOW09555.1"/>
    <property type="molecule type" value="Genomic_DNA"/>
</dbReference>
<dbReference type="Proteomes" id="UP000594195">
    <property type="component" value="Chromosome"/>
</dbReference>
<evidence type="ECO:0000313" key="1">
    <source>
        <dbReference type="EMBL" id="QOW09555.1"/>
    </source>
</evidence>
<sequence length="377" mass="43946">MKKLISQLIDCEQKRKTLVRIPKETTLKNIYIILSLILYSLIYSQEKIEIPFTYENNLINIQIGVNGKKEHFIFDTGARNVLTKKFADESHFKLKDGRKIGGYKGKTESFKTDVKLITIQNKDLNDVSFIVLDWEFLNQLNISGIVGVEFFTDLGYQKFMIDYKSKKIILGTELPVSPEYKFKMVKKGYPRILMKNEKFLIDTGNPLFGEISESILANNANCTKYTISSLSITNKHIDLCNIILPDEKNVNFNFQSFKIKNSRNVIGNLTLQNFIIYFDIENKEFYLNENKFFSTLKDIWFLNNNIGYIVSVINENSELYNLGIREGFYLTEINNKKVTEFLDGQEINFYLLNHKNMVLKFKNMDNIEITETVSEIK</sequence>
<dbReference type="RefSeq" id="WP_193812767.1">
    <property type="nucleotide sequence ID" value="NZ_CP040442.1"/>
</dbReference>
<keyword evidence="2" id="KW-1185">Reference proteome</keyword>
<dbReference type="SUPFAM" id="SSF50630">
    <property type="entry name" value="Acid proteases"/>
    <property type="match status" value="1"/>
</dbReference>
<organism evidence="1 2">
    <name type="scientific">Kaistella flava</name>
    <name type="common">ex Peng et al. 2021</name>
    <dbReference type="NCBI Taxonomy" id="2038776"/>
    <lineage>
        <taxon>Bacteria</taxon>
        <taxon>Pseudomonadati</taxon>
        <taxon>Bacteroidota</taxon>
        <taxon>Flavobacteriia</taxon>
        <taxon>Flavobacteriales</taxon>
        <taxon>Weeksellaceae</taxon>
        <taxon>Chryseobacterium group</taxon>
        <taxon>Kaistella</taxon>
    </lineage>
</organism>
<name>A0A7M2Y7G5_9FLAO</name>
<dbReference type="InterPro" id="IPR021109">
    <property type="entry name" value="Peptidase_aspartic_dom_sf"/>
</dbReference>
<dbReference type="KEGG" id="kfa:Q73A0000_03835"/>
<evidence type="ECO:0008006" key="3">
    <source>
        <dbReference type="Google" id="ProtNLM"/>
    </source>
</evidence>
<protein>
    <recommendedName>
        <fullName evidence="3">Aspartyl protease</fullName>
    </recommendedName>
</protein>
<dbReference type="AlphaFoldDB" id="A0A7M2Y7G5"/>
<evidence type="ECO:0000313" key="2">
    <source>
        <dbReference type="Proteomes" id="UP000594195"/>
    </source>
</evidence>
<reference evidence="1 2" key="1">
    <citation type="submission" date="2019-05" db="EMBL/GenBank/DDBJ databases">
        <title>Chryseobacterium sp. isolated from King George Island, maritime Antarctica.</title>
        <authorList>
            <person name="Peng X."/>
        </authorList>
    </citation>
    <scope>NUCLEOTIDE SEQUENCE [LARGE SCALE GENOMIC DNA]</scope>
    <source>
        <strain evidence="1 2">7-3A</strain>
    </source>
</reference>
<gene>
    <name evidence="1" type="ORF">Q73A0000_03835</name>
</gene>
<accession>A0A7M2Y7G5</accession>
<dbReference type="Gene3D" id="2.40.70.10">
    <property type="entry name" value="Acid Proteases"/>
    <property type="match status" value="1"/>
</dbReference>
<dbReference type="Pfam" id="PF13650">
    <property type="entry name" value="Asp_protease_2"/>
    <property type="match status" value="1"/>
</dbReference>
<proteinExistence type="predicted"/>